<sequence length="66" mass="7343">MTAPVVCYHCAHNRLPIRKTLSALSESITMTEVKISPVYLTAEMTLLGPSKPMSGENTVRWIEIQP</sequence>
<accession>A0A9W9SUZ0</accession>
<dbReference type="RefSeq" id="XP_056584623.1">
    <property type="nucleotide sequence ID" value="XM_056720488.1"/>
</dbReference>
<evidence type="ECO:0000313" key="2">
    <source>
        <dbReference type="Proteomes" id="UP001147752"/>
    </source>
</evidence>
<organism evidence="1 2">
    <name type="scientific">Penicillium concentricum</name>
    <dbReference type="NCBI Taxonomy" id="293559"/>
    <lineage>
        <taxon>Eukaryota</taxon>
        <taxon>Fungi</taxon>
        <taxon>Dikarya</taxon>
        <taxon>Ascomycota</taxon>
        <taxon>Pezizomycotina</taxon>
        <taxon>Eurotiomycetes</taxon>
        <taxon>Eurotiomycetidae</taxon>
        <taxon>Eurotiales</taxon>
        <taxon>Aspergillaceae</taxon>
        <taxon>Penicillium</taxon>
    </lineage>
</organism>
<dbReference type="AlphaFoldDB" id="A0A9W9SUZ0"/>
<protein>
    <submittedName>
        <fullName evidence="1">Uncharacterized protein</fullName>
    </submittedName>
</protein>
<dbReference type="Proteomes" id="UP001147752">
    <property type="component" value="Unassembled WGS sequence"/>
</dbReference>
<name>A0A9W9SUZ0_9EURO</name>
<dbReference type="EMBL" id="JAPZBT010000001">
    <property type="protein sequence ID" value="KAJ5384847.1"/>
    <property type="molecule type" value="Genomic_DNA"/>
</dbReference>
<proteinExistence type="predicted"/>
<reference evidence="1" key="2">
    <citation type="journal article" date="2023" name="IMA Fungus">
        <title>Comparative genomic study of the Penicillium genus elucidates a diverse pangenome and 15 lateral gene transfer events.</title>
        <authorList>
            <person name="Petersen C."/>
            <person name="Sorensen T."/>
            <person name="Nielsen M.R."/>
            <person name="Sondergaard T.E."/>
            <person name="Sorensen J.L."/>
            <person name="Fitzpatrick D.A."/>
            <person name="Frisvad J.C."/>
            <person name="Nielsen K.L."/>
        </authorList>
    </citation>
    <scope>NUCLEOTIDE SEQUENCE</scope>
    <source>
        <strain evidence="1">IBT 3081</strain>
    </source>
</reference>
<reference evidence="1" key="1">
    <citation type="submission" date="2022-12" db="EMBL/GenBank/DDBJ databases">
        <authorList>
            <person name="Petersen C."/>
        </authorList>
    </citation>
    <scope>NUCLEOTIDE SEQUENCE</scope>
    <source>
        <strain evidence="1">IBT 3081</strain>
    </source>
</reference>
<keyword evidence="2" id="KW-1185">Reference proteome</keyword>
<comment type="caution">
    <text evidence="1">The sequence shown here is derived from an EMBL/GenBank/DDBJ whole genome shotgun (WGS) entry which is preliminary data.</text>
</comment>
<evidence type="ECO:0000313" key="1">
    <source>
        <dbReference type="EMBL" id="KAJ5384847.1"/>
    </source>
</evidence>
<dbReference type="GeneID" id="81459671"/>
<gene>
    <name evidence="1" type="ORF">N7517_002758</name>
</gene>